<dbReference type="AlphaFoldDB" id="A0A4Z0WC21"/>
<keyword evidence="3" id="KW-1185">Reference proteome</keyword>
<dbReference type="EMBL" id="SRMF01000010">
    <property type="protein sequence ID" value="TGG91120.1"/>
    <property type="molecule type" value="Genomic_DNA"/>
</dbReference>
<dbReference type="RefSeq" id="WP_135484542.1">
    <property type="nucleotide sequence ID" value="NZ_SRMF01000010.1"/>
</dbReference>
<evidence type="ECO:0000313" key="2">
    <source>
        <dbReference type="EMBL" id="TGG91120.1"/>
    </source>
</evidence>
<protein>
    <submittedName>
        <fullName evidence="2">DUF3105 domain-containing protein</fullName>
    </submittedName>
</protein>
<dbReference type="Proteomes" id="UP000297475">
    <property type="component" value="Unassembled WGS sequence"/>
</dbReference>
<name>A0A4Z0WC21_9GAMM</name>
<feature type="transmembrane region" description="Helical" evidence="1">
    <location>
        <begin position="21"/>
        <end position="42"/>
    </location>
</feature>
<keyword evidence="1" id="KW-1133">Transmembrane helix</keyword>
<evidence type="ECO:0000313" key="3">
    <source>
        <dbReference type="Proteomes" id="UP000297475"/>
    </source>
</evidence>
<keyword evidence="1" id="KW-0812">Transmembrane</keyword>
<dbReference type="OrthoDB" id="9809840at2"/>
<dbReference type="Pfam" id="PF11303">
    <property type="entry name" value="DUF3105"/>
    <property type="match status" value="1"/>
</dbReference>
<proteinExistence type="predicted"/>
<reference evidence="2 3" key="1">
    <citation type="submission" date="2019-04" db="EMBL/GenBank/DDBJ databases">
        <title>Natronospirillum operosus gen. nov., sp. nov., a haloalkaliphilic satellite isolated from decaying biomass of laboratory culture of cyanobacterium Geitlerinema sp. and proposal of Natronospirillaceae fam. nov. and Saccharospirillaceae fam. nov.</title>
        <authorList>
            <person name="Kevbrin V."/>
            <person name="Boltyanskaya Y."/>
            <person name="Koziaeva V."/>
            <person name="Grouzdev D.S."/>
            <person name="Park M."/>
            <person name="Cho J."/>
        </authorList>
    </citation>
    <scope>NUCLEOTIDE SEQUENCE [LARGE SCALE GENOMIC DNA]</scope>
    <source>
        <strain evidence="2 3">G-116</strain>
    </source>
</reference>
<comment type="caution">
    <text evidence="2">The sequence shown here is derived from an EMBL/GenBank/DDBJ whole genome shotgun (WGS) entry which is preliminary data.</text>
</comment>
<gene>
    <name evidence="2" type="ORF">E4656_17160</name>
</gene>
<evidence type="ECO:0000256" key="1">
    <source>
        <dbReference type="SAM" id="Phobius"/>
    </source>
</evidence>
<accession>A0A4Z0WC21</accession>
<keyword evidence="1" id="KW-0472">Membrane</keyword>
<dbReference type="InterPro" id="IPR021454">
    <property type="entry name" value="DUF3105"/>
</dbReference>
<sequence>MGQEKNRKMRQQREQKRRRMRLLIGGGVAAVLALIAAFVLFFPTVPDDWETLVREGQPALAQVETPPNQGETHVPAGTRVAYESDFPTSGPHWPSPTRPGFYETPQPNEGLVHAIEHGNINVYYDELRPEDEERLREWTRFYNGTWSAVNAVPHQGLGRGVVLTAWDHRLRLDDFDPAPMAAFIEAYRGRGPENPVR</sequence>
<organism evidence="2 3">
    <name type="scientific">Natronospirillum operosum</name>
    <dbReference type="NCBI Taxonomy" id="2759953"/>
    <lineage>
        <taxon>Bacteria</taxon>
        <taxon>Pseudomonadati</taxon>
        <taxon>Pseudomonadota</taxon>
        <taxon>Gammaproteobacteria</taxon>
        <taxon>Oceanospirillales</taxon>
        <taxon>Natronospirillaceae</taxon>
        <taxon>Natronospirillum</taxon>
    </lineage>
</organism>